<protein>
    <recommendedName>
        <fullName evidence="2">Methyl-accepting transducer domain-containing protein</fullName>
    </recommendedName>
</protein>
<dbReference type="EMBL" id="VSSQ01057385">
    <property type="protein sequence ID" value="MPN11184.1"/>
    <property type="molecule type" value="Genomic_DNA"/>
</dbReference>
<accession>A0A645FFB0</accession>
<dbReference type="AlphaFoldDB" id="A0A645FFB0"/>
<organism evidence="1">
    <name type="scientific">bioreactor metagenome</name>
    <dbReference type="NCBI Taxonomy" id="1076179"/>
    <lineage>
        <taxon>unclassified sequences</taxon>
        <taxon>metagenomes</taxon>
        <taxon>ecological metagenomes</taxon>
    </lineage>
</organism>
<evidence type="ECO:0008006" key="2">
    <source>
        <dbReference type="Google" id="ProtNLM"/>
    </source>
</evidence>
<name>A0A645FFB0_9ZZZZ</name>
<proteinExistence type="predicted"/>
<comment type="caution">
    <text evidence="1">The sequence shown here is derived from an EMBL/GenBank/DDBJ whole genome shotgun (WGS) entry which is preliminary data.</text>
</comment>
<sequence length="90" mass="9654">MIEEIAAGAAKQARNIAEGSLKASQLGESIEIDQTYMSSLNNSSGKVSQLVESGLTEVEGLSKITDETSVAIKNVYDLILKTIQKLQLKL</sequence>
<reference evidence="1" key="1">
    <citation type="submission" date="2019-08" db="EMBL/GenBank/DDBJ databases">
        <authorList>
            <person name="Kucharzyk K."/>
            <person name="Murdoch R.W."/>
            <person name="Higgins S."/>
            <person name="Loffler F."/>
        </authorList>
    </citation>
    <scope>NUCLEOTIDE SEQUENCE</scope>
</reference>
<evidence type="ECO:0000313" key="1">
    <source>
        <dbReference type="EMBL" id="MPN11184.1"/>
    </source>
</evidence>
<gene>
    <name evidence="1" type="ORF">SDC9_158485</name>
</gene>